<sequence length="354" mass="41763">MNFAKAYREEITLAYYCFNVVITTAIFLFGTIYLRRRDRRDQQRRDWRQFAETFRGQYSTLEYKQVLSWVSNTNETFENVLICPEITGLDVLRYMLNNSYFMSRSSRNSALYKLRKDLNSIFQLLNTCASFILLEPVPISNMRAELGELVTELGQVTLPFFTGDQRQTVLKCLKHFSRDGEIETEKELRDINLTTIKEMVPYIEYLSFDNQVGRHQRSTHYSKINKFQFEFDPGFDQDHPLSFLKVIQEDLQDEKYLSDFARESQELLSNTRYIDQVDSDNERLVVMKVLHQVRMDIHSLLKKEGIDEAFFSNSVVSLREVYKRVTRLKPDKEILKATCEQFIDGLTLLKDSGH</sequence>
<keyword evidence="1" id="KW-1133">Transmembrane helix</keyword>
<keyword evidence="3" id="KW-1185">Reference proteome</keyword>
<evidence type="ECO:0000313" key="2">
    <source>
        <dbReference type="EMBL" id="CAH3106930.1"/>
    </source>
</evidence>
<name>A0ABN8NK02_9CNID</name>
<reference evidence="2 3" key="1">
    <citation type="submission" date="2022-05" db="EMBL/GenBank/DDBJ databases">
        <authorList>
            <consortium name="Genoscope - CEA"/>
            <person name="William W."/>
        </authorList>
    </citation>
    <scope>NUCLEOTIDE SEQUENCE [LARGE SCALE GENOMIC DNA]</scope>
</reference>
<feature type="non-terminal residue" evidence="2">
    <location>
        <position position="354"/>
    </location>
</feature>
<keyword evidence="1" id="KW-0472">Membrane</keyword>
<organism evidence="2 3">
    <name type="scientific">Porites lobata</name>
    <dbReference type="NCBI Taxonomy" id="104759"/>
    <lineage>
        <taxon>Eukaryota</taxon>
        <taxon>Metazoa</taxon>
        <taxon>Cnidaria</taxon>
        <taxon>Anthozoa</taxon>
        <taxon>Hexacorallia</taxon>
        <taxon>Scleractinia</taxon>
        <taxon>Fungiina</taxon>
        <taxon>Poritidae</taxon>
        <taxon>Porites</taxon>
    </lineage>
</organism>
<dbReference type="EMBL" id="CALNXK010000019">
    <property type="protein sequence ID" value="CAH3106930.1"/>
    <property type="molecule type" value="Genomic_DNA"/>
</dbReference>
<comment type="caution">
    <text evidence="2">The sequence shown here is derived from an EMBL/GenBank/DDBJ whole genome shotgun (WGS) entry which is preliminary data.</text>
</comment>
<accession>A0ABN8NK02</accession>
<keyword evidence="1" id="KW-0812">Transmembrane</keyword>
<proteinExistence type="predicted"/>
<evidence type="ECO:0000313" key="3">
    <source>
        <dbReference type="Proteomes" id="UP001159405"/>
    </source>
</evidence>
<gene>
    <name evidence="2" type="ORF">PLOB_00015013</name>
</gene>
<protein>
    <submittedName>
        <fullName evidence="2">Uncharacterized protein</fullName>
    </submittedName>
</protein>
<evidence type="ECO:0000256" key="1">
    <source>
        <dbReference type="SAM" id="Phobius"/>
    </source>
</evidence>
<feature type="transmembrane region" description="Helical" evidence="1">
    <location>
        <begin position="13"/>
        <end position="34"/>
    </location>
</feature>
<dbReference type="Proteomes" id="UP001159405">
    <property type="component" value="Unassembled WGS sequence"/>
</dbReference>